<dbReference type="SMART" id="SM00228">
    <property type="entry name" value="PDZ"/>
    <property type="match status" value="1"/>
</dbReference>
<evidence type="ECO:0000256" key="9">
    <source>
        <dbReference type="ARBA" id="ARBA00023136"/>
    </source>
</evidence>
<dbReference type="EMBL" id="SCEB01215866">
    <property type="protein sequence ID" value="RXM27290.1"/>
    <property type="molecule type" value="Genomic_DNA"/>
</dbReference>
<evidence type="ECO:0000256" key="11">
    <source>
        <dbReference type="ARBA" id="ARBA00023329"/>
    </source>
</evidence>
<keyword evidence="7" id="KW-0965">Cell junction</keyword>
<feature type="compositionally biased region" description="Polar residues" evidence="12">
    <location>
        <begin position="1497"/>
        <end position="1521"/>
    </location>
</feature>
<evidence type="ECO:0000256" key="5">
    <source>
        <dbReference type="ARBA" id="ARBA00022468"/>
    </source>
</evidence>
<dbReference type="Gene3D" id="2.30.42.10">
    <property type="match status" value="1"/>
</dbReference>
<dbReference type="FunFam" id="1.10.555.10:FF:000014">
    <property type="entry name" value="Rho GTPase activating protein 21"/>
    <property type="match status" value="1"/>
</dbReference>
<evidence type="ECO:0000256" key="2">
    <source>
        <dbReference type="ARBA" id="ARBA00004282"/>
    </source>
</evidence>
<sequence length="2674" mass="295014">MCDKDPVEFSCAPFAEKEGCKWAKLVRVECCLPEPYCLWLKLLARAKRGELKCNCCDHVSRGKATQAYDKNFGTCGTKQKDVCEQSEGASPGEEELFSWPGPKTIQLRRTSQGFGFTLRHFIVYPPESAVSSSLKDEENGNRGRQRNRLEPMDTIFVKQVKEGGPAHEAGLCTGDRIVKVNGESIIGKTYSQVIALIQNSDPVLELCVMPKDEDILQLAYSKDAYLKGNEAYSGNARHIPEPPPICYPRVDAKPPAMAQAPDVSPSSEAARGAPQSSSTGGGRGTWLGVQPELGYRLEIPVHPLLPQVPKTQTVVCVCNETVRTVVVPSEKVIDRTARVSRSGPSHRTEEVRYSAAVDQAGAVKIRTRPAIVSSAVGQRQYPTARPTETTIFSSGGRPVNYANCPDGHIISGRPPLTAAGDPFPVASNHYSPSSSSTSPGAHQSIDWRNYKTYKEYVDNKRQHMYGCRTIQERLDSLRAAAQNSTDYNQAATGPGGPRGVGGAQVRRRSTSHDRAYQTSSAMPVRYRSISQERLGGGGSDQEELMNDWPRSASQDALTSTPVGAQNPRAHSCDYLGRQAETPPGACFTSGQPVERRGYGRSELEQRHHPAYYDGPWLPSRQPVGQRAVHPAHRTPSFASPPSSGYNLDGRKSVSVSPHFQKGTEHFHPTRDFQQHTAPVSMERPPCLVVKSSGLEPSTCPKSQISSSLDSLKDQRAVVANHLPHTVQHLQPGARTETVPEHGMEPGVSGKILAQPLTFRSTQQQQKQSPATSSSNGTASIRTKSRDSSGKEHGKEHTHSTEVQETTTVVLREKPLSGRPTPQPLRHQSYIMAVNEPEPEPLSDSTCWLPNDARREVNMKRLGEQRKAFGSGSHDDSLASIPFIDQGKSSMRMLDDTREFTEYEVPDMCGLRPLVRAAVDGQKSSEDSSSRRDSSSDVFSDASKEGWLHFRQISTDKSKAYSKDAYLKGNEAYSGNAQHIPEPPPICYPRVDAKPPAMAQAPDVSPSSEAARGAPQSSSTGGGRGTWLGVQPELGYRLEIPVHPLLPQVPKTQTVVCVCNETVRTVVVPSEKVIDRTARVSRSGPSHRTEEVRYSAAVDQAGAVKIRTRPAIVSSAVGQRQYPTARPTETTIFSSGGRPVNYANCPDGHIISGRPPLTAAGDPFPVASNHYSPSSSSTSPGAHQSIDWRNYKTYKEYVDNKRQNMYGCRTIQERLDSLRAAAQNSTDYNQAATGPGGPRGVGGAQVRRRSTSHDRAYQTSAAMPIRYRSISQERLGGGGSDQEELMNDWPRSASQDALTSTPVGAQNPRAHSCDYLGRQAETPPGACFTSGQPVERRGYGRSELEQRHHPAYYDGPWLPSRQPVGQRAVHPAHRTPSFASPPSSGYNLDGRKSVSVSPHFQKGTEHFHPTRDFQQHTAPVSMERPPCLVVKSSGLEPSTCPKSQISSSLDSLKDQRAVVTNHLPHTVQHLQPGARTETVPEHGMEPGVSGKILAQPLTFRSTQQQQKQSPATSSSNGTASIRTKSRDSSGKEHGKEHTHSTEVQETTTVVLREKPLSGRPTPQPLRHQSYIMAVNEPEPEPLSDSTCWLPNDARREVNMKRLGEQRKAFGSGSHDDSLASIPFIDEPSSPSTDHDVTHIPASAVISVAPAIATIPPSPTTPSPLIRRQLSHDQDSLRLSIVESQSAGKTERSKSCDEGLDNYREEGRSRSSIKHVSSLKGLKKAVDGQKSSEDSSSRRDSSSDVFSDASKEGWLHFRQISTDKSKRVGSGIRPWKQMYAVLRGHSLCLYKDKKELLMQGSSQSEEELQPISIKACLIDISYSDTKRKNVLRLTTSDCGYLFQAEDREDMLSWIRVVQENSNLDEENAGVTSRDLISRKLKEYNTMMSSSGSKTEQSPKTPRQSLSIRQTLLGAKGEQKTQSPHSPKQDPDRKLLSKDDTSPPKDKGTWRKGIPSLMRKPFEKKAVQGVTFGVRLDDCPPAQTNKFVPLIVEICCQLVEERGLEYTGIYRVPGNNTAISNMQEELNKGMSDIDIQDDKWRDLNVISSLLKSFFRKLPEPLFTNEKYADFIEANRTSDPVDRLKCFKKLLHELPDHHFETLKFLSAHLKTVADNSEKNKMEPRNLAIVFGPTLVRTSEDNMTHMVTHMPDQYKIVETLIQHYHWFFTEEGNEDPMTPVRQENAVESQPVPNIDHLLTNIGRTGGSPGDVSDSATSDSAKSKGSWGSGKDQYSRELLVSSIFAAASRKRKKPKDKPQPSSSDDELDSVFVKKEHDTNRSNDGTGKVEADKETVTLNQKGWSRESQDIKKDIHKITDLVTRCKKDNRNSFFMREKLPSGQPSPCPSPSPKRTESPSLSYRLQALGKSSLSDPPSQLDDASDLGTMNSTSSQASQRTRYRKWTTPDIKGNESIAAETSSITSDYSTTSSMTYLTGVESSILSPEVQSVAESRGDEADDERSELISEGRPMETDSESDFPVFASLSAPEKTLREVFQEKGLHSRRGSMGSELAGTEGSTTPKLDSHRGFVSHKLIECDTLSRKKSARQKTDSESSAETRSDKESNRLSRVFEVMKKGKSTGSLSSNKSEPEKQEPAWRLKITERLKFRLKSSADDMFGVGTQATRSPETRKKKIRRRHTMGGQRDFAELAIMNDWKEQEQADEESELSANIYTHTLYRLYS</sequence>
<proteinExistence type="predicted"/>
<feature type="region of interest" description="Disordered" evidence="12">
    <location>
        <begin position="918"/>
        <end position="940"/>
    </location>
</feature>
<dbReference type="PANTHER" id="PTHR23175:SF16">
    <property type="entry name" value="RHO GTPASE-ACTIVATING PROTEIN 21"/>
    <property type="match status" value="1"/>
</dbReference>
<dbReference type="SUPFAM" id="SSF48350">
    <property type="entry name" value="GTPase activation domain, GAP"/>
    <property type="match status" value="1"/>
</dbReference>
<feature type="region of interest" description="Disordered" evidence="12">
    <location>
        <begin position="2191"/>
        <end position="2225"/>
    </location>
</feature>
<dbReference type="GO" id="GO:0005543">
    <property type="term" value="F:phospholipid binding"/>
    <property type="evidence" value="ECO:0007669"/>
    <property type="project" value="InterPro"/>
</dbReference>
<feature type="compositionally biased region" description="Polar residues" evidence="12">
    <location>
        <begin position="636"/>
        <end position="645"/>
    </location>
</feature>
<evidence type="ECO:0000256" key="8">
    <source>
        <dbReference type="ARBA" id="ARBA00023034"/>
    </source>
</evidence>
<dbReference type="InterPro" id="IPR001605">
    <property type="entry name" value="PH_dom-spectrin-type"/>
</dbReference>
<dbReference type="InterPro" id="IPR011993">
    <property type="entry name" value="PH-like_dom_sf"/>
</dbReference>
<dbReference type="PROSITE" id="PS50003">
    <property type="entry name" value="PH_DOMAIN"/>
    <property type="match status" value="1"/>
</dbReference>
<dbReference type="Pfam" id="PF17820">
    <property type="entry name" value="PDZ_6"/>
    <property type="match status" value="1"/>
</dbReference>
<evidence type="ECO:0000256" key="3">
    <source>
        <dbReference type="ARBA" id="ARBA00004284"/>
    </source>
</evidence>
<evidence type="ECO:0000313" key="17">
    <source>
        <dbReference type="Proteomes" id="UP000289886"/>
    </source>
</evidence>
<evidence type="ECO:0000256" key="6">
    <source>
        <dbReference type="ARBA" id="ARBA00022490"/>
    </source>
</evidence>
<feature type="region of interest" description="Disordered" evidence="12">
    <location>
        <begin position="1911"/>
        <end position="1952"/>
    </location>
</feature>
<feature type="compositionally biased region" description="Gly residues" evidence="12">
    <location>
        <begin position="1233"/>
        <end position="1242"/>
    </location>
</feature>
<evidence type="ECO:0000259" key="15">
    <source>
        <dbReference type="PROSITE" id="PS50238"/>
    </source>
</evidence>
<feature type="region of interest" description="Disordered" evidence="12">
    <location>
        <begin position="1679"/>
        <end position="1744"/>
    </location>
</feature>
<dbReference type="PANTHER" id="PTHR23175">
    <property type="entry name" value="PDZ DOMAIN-CONTAINING PROTEIN"/>
    <property type="match status" value="1"/>
</dbReference>
<dbReference type="SUPFAM" id="SSF50156">
    <property type="entry name" value="PDZ domain-like"/>
    <property type="match status" value="1"/>
</dbReference>
<protein>
    <submittedName>
        <fullName evidence="16">Rho GTPase-activating protein 21</fullName>
    </submittedName>
</protein>
<feature type="compositionally biased region" description="Low complexity" evidence="12">
    <location>
        <begin position="2362"/>
        <end position="2372"/>
    </location>
</feature>
<dbReference type="GO" id="GO:0030659">
    <property type="term" value="C:cytoplasmic vesicle membrane"/>
    <property type="evidence" value="ECO:0007669"/>
    <property type="project" value="UniProtKB-SubCell"/>
</dbReference>
<evidence type="ECO:0000256" key="10">
    <source>
        <dbReference type="ARBA" id="ARBA00023212"/>
    </source>
</evidence>
<feature type="region of interest" description="Disordered" evidence="12">
    <location>
        <begin position="252"/>
        <end position="285"/>
    </location>
</feature>
<dbReference type="Gene3D" id="2.30.29.30">
    <property type="entry name" value="Pleckstrin-homology domain (PH domain)/Phosphotyrosine-binding domain (PTB)"/>
    <property type="match status" value="1"/>
</dbReference>
<feature type="compositionally biased region" description="Polar residues" evidence="12">
    <location>
        <begin position="1439"/>
        <end position="1449"/>
    </location>
</feature>
<feature type="compositionally biased region" description="Basic residues" evidence="12">
    <location>
        <begin position="2623"/>
        <end position="2632"/>
    </location>
</feature>
<feature type="region of interest" description="Disordered" evidence="12">
    <location>
        <begin position="2491"/>
        <end position="2520"/>
    </location>
</feature>
<feature type="compositionally biased region" description="Polar residues" evidence="12">
    <location>
        <begin position="1376"/>
        <end position="1385"/>
    </location>
</feature>
<feature type="compositionally biased region" description="Basic and acidic residues" evidence="12">
    <location>
        <begin position="1924"/>
        <end position="1946"/>
    </location>
</feature>
<feature type="compositionally biased region" description="Basic and acidic residues" evidence="12">
    <location>
        <begin position="922"/>
        <end position="934"/>
    </location>
</feature>
<feature type="region of interest" description="Disordered" evidence="12">
    <location>
        <begin position="1431"/>
        <end position="1565"/>
    </location>
</feature>
<feature type="region of interest" description="Disordered" evidence="12">
    <location>
        <begin position="1606"/>
        <end position="1635"/>
    </location>
</feature>
<dbReference type="Gene3D" id="1.20.5.220">
    <property type="match status" value="1"/>
</dbReference>
<feature type="domain" description="PDZ" evidence="14">
    <location>
        <begin position="104"/>
        <end position="212"/>
    </location>
</feature>
<dbReference type="Pfam" id="PF00169">
    <property type="entry name" value="PH"/>
    <property type="match status" value="1"/>
</dbReference>
<dbReference type="InterPro" id="IPR008936">
    <property type="entry name" value="Rho_GTPase_activation_prot"/>
</dbReference>
<dbReference type="Pfam" id="PF00620">
    <property type="entry name" value="RhoGAP"/>
    <property type="match status" value="1"/>
</dbReference>
<dbReference type="GO" id="GO:0070161">
    <property type="term" value="C:anchoring junction"/>
    <property type="evidence" value="ECO:0007669"/>
    <property type="project" value="UniProtKB-SubCell"/>
</dbReference>
<feature type="compositionally biased region" description="Polar residues" evidence="12">
    <location>
        <begin position="2378"/>
        <end position="2390"/>
    </location>
</feature>
<feature type="region of interest" description="Disordered" evidence="12">
    <location>
        <begin position="631"/>
        <end position="655"/>
    </location>
</feature>
<dbReference type="GO" id="GO:0005096">
    <property type="term" value="F:GTPase activator activity"/>
    <property type="evidence" value="ECO:0007669"/>
    <property type="project" value="UniProtKB-KW"/>
</dbReference>
<feature type="region of interest" description="Disordered" evidence="12">
    <location>
        <begin position="723"/>
        <end position="825"/>
    </location>
</feature>
<comment type="subcellular location">
    <subcellularLocation>
        <location evidence="2">Cell junction</location>
    </subcellularLocation>
    <subcellularLocation>
        <location evidence="1">Cytoplasm</location>
        <location evidence="1">Cytoskeleton</location>
    </subcellularLocation>
    <subcellularLocation>
        <location evidence="3">Cytoplasmic vesicle membrane</location>
        <topology evidence="3">Peripheral membrane protein</topology>
    </subcellularLocation>
    <subcellularLocation>
        <location evidence="4">Golgi apparatus membrane</location>
        <topology evidence="4">Peripheral membrane protein</topology>
    </subcellularLocation>
</comment>
<feature type="compositionally biased region" description="Basic and acidic residues" evidence="12">
    <location>
        <begin position="1722"/>
        <end position="1740"/>
    </location>
</feature>
<keyword evidence="5" id="KW-0343">GTPase activation</keyword>
<dbReference type="PRINTS" id="PR00683">
    <property type="entry name" value="SPECTRINPH"/>
</dbReference>
<keyword evidence="11" id="KW-0968">Cytoplasmic vesicle</keyword>
<organism evidence="16 17">
    <name type="scientific">Acipenser ruthenus</name>
    <name type="common">Sterlet sturgeon</name>
    <dbReference type="NCBI Taxonomy" id="7906"/>
    <lineage>
        <taxon>Eukaryota</taxon>
        <taxon>Metazoa</taxon>
        <taxon>Chordata</taxon>
        <taxon>Craniata</taxon>
        <taxon>Vertebrata</taxon>
        <taxon>Euteleostomi</taxon>
        <taxon>Actinopterygii</taxon>
        <taxon>Chondrostei</taxon>
        <taxon>Acipenseriformes</taxon>
        <taxon>Acipenseridae</taxon>
        <taxon>Acipenser</taxon>
    </lineage>
</organism>
<feature type="region of interest" description="Disordered" evidence="12">
    <location>
        <begin position="2441"/>
        <end position="2472"/>
    </location>
</feature>
<dbReference type="GO" id="GO:0007165">
    <property type="term" value="P:signal transduction"/>
    <property type="evidence" value="ECO:0007669"/>
    <property type="project" value="InterPro"/>
</dbReference>
<dbReference type="Proteomes" id="UP000289886">
    <property type="component" value="Unassembled WGS sequence"/>
</dbReference>
<dbReference type="Gene3D" id="1.10.555.10">
    <property type="entry name" value="Rho GTPase activation protein"/>
    <property type="match status" value="1"/>
</dbReference>
<dbReference type="GO" id="GO:0000139">
    <property type="term" value="C:Golgi membrane"/>
    <property type="evidence" value="ECO:0007669"/>
    <property type="project" value="UniProtKB-SubCell"/>
</dbReference>
<reference evidence="16 17" key="1">
    <citation type="submission" date="2019-01" db="EMBL/GenBank/DDBJ databases">
        <title>Draft Genome and Complete Hox-Cluster Characterization of the Sterlet Sturgeon (Acipenser ruthenus).</title>
        <authorList>
            <person name="Wei Q."/>
        </authorList>
    </citation>
    <scope>NUCLEOTIDE SEQUENCE [LARGE SCALE GENOMIC DNA]</scope>
    <source>
        <strain evidence="16">WHYD16114868_AA</strain>
        <tissue evidence="16">Blood</tissue>
    </source>
</reference>
<evidence type="ECO:0000256" key="4">
    <source>
        <dbReference type="ARBA" id="ARBA00004395"/>
    </source>
</evidence>
<feature type="domain" description="Rho-GAP" evidence="15">
    <location>
        <begin position="1971"/>
        <end position="2163"/>
    </location>
</feature>
<dbReference type="InterPro" id="IPR000198">
    <property type="entry name" value="RhoGAP_dom"/>
</dbReference>
<dbReference type="PROSITE" id="PS50106">
    <property type="entry name" value="PDZ"/>
    <property type="match status" value="1"/>
</dbReference>
<keyword evidence="9" id="KW-0472">Membrane</keyword>
<dbReference type="SMART" id="SM00233">
    <property type="entry name" value="PH"/>
    <property type="match status" value="1"/>
</dbReference>
<feature type="compositionally biased region" description="Polar residues" evidence="12">
    <location>
        <begin position="757"/>
        <end position="781"/>
    </location>
</feature>
<feature type="compositionally biased region" description="Gly residues" evidence="12">
    <location>
        <begin position="493"/>
        <end position="502"/>
    </location>
</feature>
<keyword evidence="10" id="KW-0206">Cytoskeleton</keyword>
<dbReference type="InterPro" id="IPR036034">
    <property type="entry name" value="PDZ_sf"/>
</dbReference>
<feature type="compositionally biased region" description="Basic and acidic residues" evidence="12">
    <location>
        <begin position="2455"/>
        <end position="2465"/>
    </location>
</feature>
<feature type="region of interest" description="Disordered" evidence="12">
    <location>
        <begin position="1883"/>
        <end position="1902"/>
    </location>
</feature>
<dbReference type="SUPFAM" id="SSF50729">
    <property type="entry name" value="PH domain-like"/>
    <property type="match status" value="1"/>
</dbReference>
<feature type="region of interest" description="Disordered" evidence="12">
    <location>
        <begin position="2327"/>
        <end position="2398"/>
    </location>
</feature>
<accession>A0A444TWM3</accession>
<evidence type="ECO:0000256" key="1">
    <source>
        <dbReference type="ARBA" id="ARBA00004245"/>
    </source>
</evidence>
<evidence type="ECO:0000256" key="12">
    <source>
        <dbReference type="SAM" id="MobiDB-lite"/>
    </source>
</evidence>
<feature type="compositionally biased region" description="Low complexity" evidence="12">
    <location>
        <begin position="2207"/>
        <end position="2225"/>
    </location>
</feature>
<keyword evidence="8" id="KW-0333">Golgi apparatus</keyword>
<feature type="compositionally biased region" description="Basic and acidic residues" evidence="12">
    <location>
        <begin position="2541"/>
        <end position="2559"/>
    </location>
</feature>
<evidence type="ECO:0000259" key="13">
    <source>
        <dbReference type="PROSITE" id="PS50003"/>
    </source>
</evidence>
<evidence type="ECO:0000259" key="14">
    <source>
        <dbReference type="PROSITE" id="PS50106"/>
    </source>
</evidence>
<feature type="region of interest" description="Disordered" evidence="12">
    <location>
        <begin position="974"/>
        <end position="1027"/>
    </location>
</feature>
<feature type="region of interest" description="Disordered" evidence="12">
    <location>
        <begin position="2611"/>
        <end position="2635"/>
    </location>
</feature>
<feature type="domain" description="PH" evidence="13">
    <location>
        <begin position="1746"/>
        <end position="1860"/>
    </location>
</feature>
<feature type="compositionally biased region" description="Basic and acidic residues" evidence="12">
    <location>
        <begin position="1606"/>
        <end position="1616"/>
    </location>
</feature>
<feature type="compositionally biased region" description="Basic and acidic residues" evidence="12">
    <location>
        <begin position="783"/>
        <end position="801"/>
    </location>
</feature>
<comment type="caution">
    <text evidence="16">The sequence shown here is derived from an EMBL/GenBank/DDBJ whole genome shotgun (WGS) entry which is preliminary data.</text>
</comment>
<dbReference type="CDD" id="cd01253">
    <property type="entry name" value="PH_ARHGAP21-like"/>
    <property type="match status" value="1"/>
</dbReference>
<dbReference type="GO" id="GO:0005856">
    <property type="term" value="C:cytoskeleton"/>
    <property type="evidence" value="ECO:0007669"/>
    <property type="project" value="UniProtKB-SubCell"/>
</dbReference>
<dbReference type="InterPro" id="IPR041489">
    <property type="entry name" value="PDZ_6"/>
</dbReference>
<dbReference type="PROSITE" id="PS50238">
    <property type="entry name" value="RHOGAP"/>
    <property type="match status" value="1"/>
</dbReference>
<feature type="region of interest" description="Disordered" evidence="12">
    <location>
        <begin position="484"/>
        <end position="545"/>
    </location>
</feature>
<dbReference type="CDD" id="cd06756">
    <property type="entry name" value="PDZ_ARHGAP21_23-like"/>
    <property type="match status" value="1"/>
</dbReference>
<keyword evidence="17" id="KW-1185">Reference proteome</keyword>
<dbReference type="CDD" id="cd04395">
    <property type="entry name" value="RhoGAP_ARHGAP21"/>
    <property type="match status" value="1"/>
</dbReference>
<name>A0A444TWM3_ACIRT</name>
<keyword evidence="6" id="KW-0963">Cytoplasm</keyword>
<evidence type="ECO:0000256" key="7">
    <source>
        <dbReference type="ARBA" id="ARBA00022949"/>
    </source>
</evidence>
<feature type="region of interest" description="Disordered" evidence="12">
    <location>
        <begin position="2534"/>
        <end position="2589"/>
    </location>
</feature>
<feature type="region of interest" description="Disordered" evidence="12">
    <location>
        <begin position="1371"/>
        <end position="1395"/>
    </location>
</feature>
<feature type="region of interest" description="Disordered" evidence="12">
    <location>
        <begin position="1224"/>
        <end position="1257"/>
    </location>
</feature>
<dbReference type="InterPro" id="IPR001849">
    <property type="entry name" value="PH_domain"/>
</dbReference>
<dbReference type="InterPro" id="IPR001478">
    <property type="entry name" value="PDZ"/>
</dbReference>
<feature type="compositionally biased region" description="Basic and acidic residues" evidence="12">
    <location>
        <begin position="1687"/>
        <end position="1707"/>
    </location>
</feature>
<feature type="compositionally biased region" description="Basic and acidic residues" evidence="12">
    <location>
        <begin position="1523"/>
        <end position="1541"/>
    </location>
</feature>
<feature type="compositionally biased region" description="Basic and acidic residues" evidence="12">
    <location>
        <begin position="2265"/>
        <end position="2288"/>
    </location>
</feature>
<evidence type="ECO:0000313" key="16">
    <source>
        <dbReference type="EMBL" id="RXM27290.1"/>
    </source>
</evidence>
<dbReference type="SMART" id="SM00324">
    <property type="entry name" value="RhoGAP"/>
    <property type="match status" value="1"/>
</dbReference>
<feature type="region of interest" description="Disordered" evidence="12">
    <location>
        <begin position="2242"/>
        <end position="2293"/>
    </location>
</feature>
<dbReference type="FunFam" id="2.30.42.10:FF:000066">
    <property type="entry name" value="Rho GTPase activating protein 21"/>
    <property type="match status" value="1"/>
</dbReference>
<gene>
    <name evidence="16" type="ORF">EOD39_10959</name>
</gene>